<proteinExistence type="predicted"/>
<evidence type="ECO:0000256" key="1">
    <source>
        <dbReference type="SAM" id="MobiDB-lite"/>
    </source>
</evidence>
<comment type="caution">
    <text evidence="2">The sequence shown here is derived from an EMBL/GenBank/DDBJ whole genome shotgun (WGS) entry which is preliminary data.</text>
</comment>
<name>A0A5B7E7N2_PORTR</name>
<evidence type="ECO:0000313" key="2">
    <source>
        <dbReference type="EMBL" id="MPC29347.1"/>
    </source>
</evidence>
<sequence>MEGRPESWKVKYLAVFIEAPKHQTLRHTSGHCRKSGNNTVGVTVKNHRVSVFPWAAPHHTDHRQHTAASPGEVGEGQDDLVGLQEALYLAAPEAHVVLHDVEVLHQGPVRLPRRALQGVLRIFRVP</sequence>
<evidence type="ECO:0000313" key="3">
    <source>
        <dbReference type="Proteomes" id="UP000324222"/>
    </source>
</evidence>
<feature type="region of interest" description="Disordered" evidence="1">
    <location>
        <begin position="57"/>
        <end position="76"/>
    </location>
</feature>
<organism evidence="2 3">
    <name type="scientific">Portunus trituberculatus</name>
    <name type="common">Swimming crab</name>
    <name type="synonym">Neptunus trituberculatus</name>
    <dbReference type="NCBI Taxonomy" id="210409"/>
    <lineage>
        <taxon>Eukaryota</taxon>
        <taxon>Metazoa</taxon>
        <taxon>Ecdysozoa</taxon>
        <taxon>Arthropoda</taxon>
        <taxon>Crustacea</taxon>
        <taxon>Multicrustacea</taxon>
        <taxon>Malacostraca</taxon>
        <taxon>Eumalacostraca</taxon>
        <taxon>Eucarida</taxon>
        <taxon>Decapoda</taxon>
        <taxon>Pleocyemata</taxon>
        <taxon>Brachyura</taxon>
        <taxon>Eubrachyura</taxon>
        <taxon>Portunoidea</taxon>
        <taxon>Portunidae</taxon>
        <taxon>Portuninae</taxon>
        <taxon>Portunus</taxon>
    </lineage>
</organism>
<reference evidence="2 3" key="1">
    <citation type="submission" date="2019-05" db="EMBL/GenBank/DDBJ databases">
        <title>Another draft genome of Portunus trituberculatus and its Hox gene families provides insights of decapod evolution.</title>
        <authorList>
            <person name="Jeong J.-H."/>
            <person name="Song I."/>
            <person name="Kim S."/>
            <person name="Choi T."/>
            <person name="Kim D."/>
            <person name="Ryu S."/>
            <person name="Kim W."/>
        </authorList>
    </citation>
    <scope>NUCLEOTIDE SEQUENCE [LARGE SCALE GENOMIC DNA]</scope>
    <source>
        <tissue evidence="2">Muscle</tissue>
    </source>
</reference>
<accession>A0A5B7E7N2</accession>
<protein>
    <submittedName>
        <fullName evidence="2">Uncharacterized protein</fullName>
    </submittedName>
</protein>
<keyword evidence="3" id="KW-1185">Reference proteome</keyword>
<dbReference type="Proteomes" id="UP000324222">
    <property type="component" value="Unassembled WGS sequence"/>
</dbReference>
<dbReference type="AlphaFoldDB" id="A0A5B7E7N2"/>
<gene>
    <name evidence="2" type="ORF">E2C01_022575</name>
</gene>
<dbReference type="EMBL" id="VSRR010002056">
    <property type="protein sequence ID" value="MPC29347.1"/>
    <property type="molecule type" value="Genomic_DNA"/>
</dbReference>